<gene>
    <name evidence="1" type="ORF">CesoFtcFv8_024781</name>
</gene>
<dbReference type="Proteomes" id="UP001335648">
    <property type="component" value="Unassembled WGS sequence"/>
</dbReference>
<name>A0AAN8B2J7_9TELE</name>
<comment type="caution">
    <text evidence="1">The sequence shown here is derived from an EMBL/GenBank/DDBJ whole genome shotgun (WGS) entry which is preliminary data.</text>
</comment>
<reference evidence="1 2" key="1">
    <citation type="journal article" date="2023" name="Mol. Biol. Evol.">
        <title>Genomics of Secondarily Temperate Adaptation in the Only Non-Antarctic Icefish.</title>
        <authorList>
            <person name="Rivera-Colon A.G."/>
            <person name="Rayamajhi N."/>
            <person name="Minhas B.F."/>
            <person name="Madrigal G."/>
            <person name="Bilyk K.T."/>
            <person name="Yoon V."/>
            <person name="Hune M."/>
            <person name="Gregory S."/>
            <person name="Cheng C.H.C."/>
            <person name="Catchen J.M."/>
        </authorList>
    </citation>
    <scope>NUCLEOTIDE SEQUENCE [LARGE SCALE GENOMIC DNA]</scope>
    <source>
        <strain evidence="1">JC2023a</strain>
    </source>
</reference>
<dbReference type="AlphaFoldDB" id="A0AAN8B2J7"/>
<protein>
    <submittedName>
        <fullName evidence="1">Uncharacterized protein</fullName>
    </submittedName>
</protein>
<evidence type="ECO:0000313" key="2">
    <source>
        <dbReference type="Proteomes" id="UP001335648"/>
    </source>
</evidence>
<evidence type="ECO:0000313" key="1">
    <source>
        <dbReference type="EMBL" id="KAK5877257.1"/>
    </source>
</evidence>
<keyword evidence="2" id="KW-1185">Reference proteome</keyword>
<organism evidence="1 2">
    <name type="scientific">Champsocephalus esox</name>
    <name type="common">pike icefish</name>
    <dbReference type="NCBI Taxonomy" id="159716"/>
    <lineage>
        <taxon>Eukaryota</taxon>
        <taxon>Metazoa</taxon>
        <taxon>Chordata</taxon>
        <taxon>Craniata</taxon>
        <taxon>Vertebrata</taxon>
        <taxon>Euteleostomi</taxon>
        <taxon>Actinopterygii</taxon>
        <taxon>Neopterygii</taxon>
        <taxon>Teleostei</taxon>
        <taxon>Neoteleostei</taxon>
        <taxon>Acanthomorphata</taxon>
        <taxon>Eupercaria</taxon>
        <taxon>Perciformes</taxon>
        <taxon>Notothenioidei</taxon>
        <taxon>Channichthyidae</taxon>
        <taxon>Champsocephalus</taxon>
    </lineage>
</organism>
<accession>A0AAN8B2J7</accession>
<dbReference type="EMBL" id="JAULUE010002066">
    <property type="protein sequence ID" value="KAK5877257.1"/>
    <property type="molecule type" value="Genomic_DNA"/>
</dbReference>
<proteinExistence type="predicted"/>
<sequence length="92" mass="9879">MSLKSKNPCCLGFCLRKVGWFLGVAPLCSGHSCARLSRGSDVMYNGSPEGCWDGGKSEEPKPDPCGAPGFTLLLRLRVKVNMEPPAACLQHI</sequence>